<evidence type="ECO:0000313" key="2">
    <source>
        <dbReference type="Proteomes" id="UP001432173"/>
    </source>
</evidence>
<dbReference type="EMBL" id="PP034389">
    <property type="protein sequence ID" value="WRW34509.1"/>
    <property type="molecule type" value="Genomic_DNA"/>
</dbReference>
<reference evidence="1" key="1">
    <citation type="submission" date="2023-12" db="EMBL/GenBank/DDBJ databases">
        <title>Isolation and Characterisation of Novel Lytic Bacteriophages for therapeutic applications in Prosthetic Joint Infections.</title>
        <authorList>
            <person name="Burton N."/>
            <person name="Melo L.D.R."/>
            <person name="Pearce B."/>
            <person name="Tadesse M.D."/>
            <person name="Vryonis E."/>
            <person name="Sagona A."/>
        </authorList>
    </citation>
    <scope>NUCLEOTIDE SEQUENCE</scope>
</reference>
<gene>
    <name evidence="1" type="ORF">CF9_0103</name>
</gene>
<accession>A0AAX4J734</accession>
<organism evidence="1 2">
    <name type="scientific">Staphylococcus phage CF9</name>
    <dbReference type="NCBI Taxonomy" id="3113741"/>
    <lineage>
        <taxon>Viruses</taxon>
        <taxon>Duplodnaviria</taxon>
        <taxon>Heunggongvirae</taxon>
        <taxon>Uroviricota</taxon>
        <taxon>Caudoviricetes</taxon>
        <taxon>Sextaecvirus</taxon>
    </lineage>
</organism>
<evidence type="ECO:0000313" key="1">
    <source>
        <dbReference type="EMBL" id="WRW34509.1"/>
    </source>
</evidence>
<proteinExistence type="predicted"/>
<name>A0AAX4J734_9CAUD</name>
<dbReference type="Proteomes" id="UP001432173">
    <property type="component" value="Segment"/>
</dbReference>
<sequence>MVNDGLREKFEESYYELEEHKINEFVGVDLGGGNYIDIVKSQGETGMLIINYVYNDEIIKTSFPLKKYVVESLIELSYYPEVKLQELSNNIEIEKKKQHLVVEMNKHIYMANDELNSLLEKINLYKKIYNDNDIEKNIYFELIRDKITQIDSLIRNEGLKHG</sequence>
<protein>
    <submittedName>
        <fullName evidence="1">Uncharacterized protein</fullName>
    </submittedName>
</protein>